<dbReference type="EC" id="1.1.1.272" evidence="1"/>
<evidence type="ECO:0000313" key="1">
    <source>
        <dbReference type="EMBL" id="QOX64596.1"/>
    </source>
</evidence>
<dbReference type="EMBL" id="CP042469">
    <property type="protein sequence ID" value="QOX64596.1"/>
    <property type="molecule type" value="Genomic_DNA"/>
</dbReference>
<proteinExistence type="predicted"/>
<dbReference type="Proteomes" id="UP000594014">
    <property type="component" value="Chromosome"/>
</dbReference>
<keyword evidence="1" id="KW-0560">Oxidoreductase</keyword>
<keyword evidence="2" id="KW-1185">Reference proteome</keyword>
<protein>
    <submittedName>
        <fullName evidence="1">Hydroxyacid dehydrogenase</fullName>
        <ecNumber evidence="1">1.1.1.272</ecNumber>
    </submittedName>
</protein>
<sequence length="317" mass="35024">MKLVFLDKKTLGFDTDTSGLDRFGTVEIYDWITDMDASRYLADADVVITNQNKLNAANLACADKLKLICQTGTGYNNLDIEYCRKNGIAVTNVPGYAAVSVAQHTFAMLFYLLSHSSYYDAYMKEGRYSSGEVRDPSKDFFELEGKTWGIIGLGDIGRKVAAYAQGFGCSVVYFSSSGEDRSNSLKRMELDELLNEADIVSVHAPMNERTRGLIGLKEMKMMKQSAYLLNLGRGGIIVEKDLAQALSERIIAGAGLDVFEEEPLSPDNPLLTVVDSGTLYMSPHIGYGSREARARLMDTICSNIESFLKGESRNRIV</sequence>
<gene>
    <name evidence="1" type="ORF">FRZ06_15235</name>
</gene>
<name>A0ACD1ADU4_9FIRM</name>
<reference evidence="1" key="1">
    <citation type="submission" date="2019-08" db="EMBL/GenBank/DDBJ databases">
        <title>Genome sequence of Clostridiales bacterium MT110.</title>
        <authorList>
            <person name="Cao J."/>
        </authorList>
    </citation>
    <scope>NUCLEOTIDE SEQUENCE</scope>
    <source>
        <strain evidence="1">MT110</strain>
    </source>
</reference>
<accession>A0ACD1ADU4</accession>
<evidence type="ECO:0000313" key="2">
    <source>
        <dbReference type="Proteomes" id="UP000594014"/>
    </source>
</evidence>
<organism evidence="1 2">
    <name type="scientific">Anoxybacterium hadale</name>
    <dbReference type="NCBI Taxonomy" id="3408580"/>
    <lineage>
        <taxon>Bacteria</taxon>
        <taxon>Bacillati</taxon>
        <taxon>Bacillota</taxon>
        <taxon>Clostridia</taxon>
        <taxon>Peptostreptococcales</taxon>
        <taxon>Anaerovoracaceae</taxon>
        <taxon>Anoxybacterium</taxon>
    </lineage>
</organism>